<feature type="region of interest" description="Disordered" evidence="1">
    <location>
        <begin position="45"/>
        <end position="68"/>
    </location>
</feature>
<name>A0ABP4AE62_9PSEU</name>
<dbReference type="EMBL" id="BAAAHP010000071">
    <property type="protein sequence ID" value="GAA0934478.1"/>
    <property type="molecule type" value="Genomic_DNA"/>
</dbReference>
<dbReference type="Proteomes" id="UP001499967">
    <property type="component" value="Unassembled WGS sequence"/>
</dbReference>
<evidence type="ECO:0000256" key="1">
    <source>
        <dbReference type="SAM" id="MobiDB-lite"/>
    </source>
</evidence>
<evidence type="ECO:0008006" key="5">
    <source>
        <dbReference type="Google" id="ProtNLM"/>
    </source>
</evidence>
<protein>
    <recommendedName>
        <fullName evidence="5">DUF1269 domain-containing protein</fullName>
    </recommendedName>
</protein>
<keyword evidence="2" id="KW-0812">Transmembrane</keyword>
<keyword evidence="2" id="KW-1133">Transmembrane helix</keyword>
<keyword evidence="4" id="KW-1185">Reference proteome</keyword>
<evidence type="ECO:0000313" key="4">
    <source>
        <dbReference type="Proteomes" id="UP001499967"/>
    </source>
</evidence>
<evidence type="ECO:0000313" key="3">
    <source>
        <dbReference type="EMBL" id="GAA0934478.1"/>
    </source>
</evidence>
<gene>
    <name evidence="3" type="ORF">GCM10009559_25060</name>
</gene>
<dbReference type="InterPro" id="IPR009200">
    <property type="entry name" value="DUF1269_membrane"/>
</dbReference>
<reference evidence="4" key="1">
    <citation type="journal article" date="2019" name="Int. J. Syst. Evol. Microbiol.">
        <title>The Global Catalogue of Microorganisms (GCM) 10K type strain sequencing project: providing services to taxonomists for standard genome sequencing and annotation.</title>
        <authorList>
            <consortium name="The Broad Institute Genomics Platform"/>
            <consortium name="The Broad Institute Genome Sequencing Center for Infectious Disease"/>
            <person name="Wu L."/>
            <person name="Ma J."/>
        </authorList>
    </citation>
    <scope>NUCLEOTIDE SEQUENCE [LARGE SCALE GENOMIC DNA]</scope>
    <source>
        <strain evidence="4">JCM 11117</strain>
    </source>
</reference>
<feature type="transmembrane region" description="Helical" evidence="2">
    <location>
        <begin position="13"/>
        <end position="33"/>
    </location>
</feature>
<organism evidence="3 4">
    <name type="scientific">Pseudonocardia zijingensis</name>
    <dbReference type="NCBI Taxonomy" id="153376"/>
    <lineage>
        <taxon>Bacteria</taxon>
        <taxon>Bacillati</taxon>
        <taxon>Actinomycetota</taxon>
        <taxon>Actinomycetes</taxon>
        <taxon>Pseudonocardiales</taxon>
        <taxon>Pseudonocardiaceae</taxon>
        <taxon>Pseudonocardia</taxon>
    </lineage>
</organism>
<proteinExistence type="predicted"/>
<dbReference type="Pfam" id="PF06897">
    <property type="entry name" value="DUF1269"/>
    <property type="match status" value="1"/>
</dbReference>
<comment type="caution">
    <text evidence="3">The sequence shown here is derived from an EMBL/GenBank/DDBJ whole genome shotgun (WGS) entry which is preliminary data.</text>
</comment>
<keyword evidence="2" id="KW-0472">Membrane</keyword>
<evidence type="ECO:0000256" key="2">
    <source>
        <dbReference type="SAM" id="Phobius"/>
    </source>
</evidence>
<accession>A0ABP4AE62</accession>
<sequence>MIVGGGGDRGERVAVAELLVLWVPVLIMLFLLAMEQLEVRVLAGTRSPGSGDAPGRGSTHGSRTREHGGAEMATLTVWKFDTADGAKSALHLLERMQKEELLQLVDAAVVSWPEGRRKPKTEQLHSLTGAGALGGSFWGLLFGLLFFVPLLGMAIGAAMGALSGSLADIGIDDDFIKKVRSEVTEGTSALFVLSANAVTDRVLAEFRGSGAHLASSNLSAEQEAKLREVFEEPAEGKHAEV</sequence>